<evidence type="ECO:0000259" key="1">
    <source>
        <dbReference type="Pfam" id="PF00582"/>
    </source>
</evidence>
<evidence type="ECO:0000313" key="2">
    <source>
        <dbReference type="EMBL" id="UQA95806.1"/>
    </source>
</evidence>
<dbReference type="Proteomes" id="UP000830115">
    <property type="component" value="Chromosome"/>
</dbReference>
<sequence>MMSGDGVSGDDKRVVVGVNGSPASLAALRAAAAEARSGGRRLVAVYVWEPPEGEVLYLRNPERIWASYWKEQARGRLDRAFNDAFGGTPPGLDVERKVVRDRPDRALLALADGPDDLLVIGAGGHRGRVRRRIQNRAESAVLTVPAPSLPKGMRRRLRRVSPADFAEVS</sequence>
<dbReference type="EMBL" id="CP086322">
    <property type="protein sequence ID" value="UQA95806.1"/>
    <property type="molecule type" value="Genomic_DNA"/>
</dbReference>
<dbReference type="Pfam" id="PF00582">
    <property type="entry name" value="Usp"/>
    <property type="match status" value="1"/>
</dbReference>
<name>A0ABY4MHK2_9ACTN</name>
<gene>
    <name evidence="2" type="ORF">K9S39_31575</name>
</gene>
<dbReference type="SUPFAM" id="SSF52402">
    <property type="entry name" value="Adenine nucleotide alpha hydrolases-like"/>
    <property type="match status" value="1"/>
</dbReference>
<feature type="domain" description="UspA" evidence="1">
    <location>
        <begin position="12"/>
        <end position="147"/>
    </location>
</feature>
<dbReference type="InterPro" id="IPR006016">
    <property type="entry name" value="UspA"/>
</dbReference>
<keyword evidence="3" id="KW-1185">Reference proteome</keyword>
<evidence type="ECO:0000313" key="3">
    <source>
        <dbReference type="Proteomes" id="UP000830115"/>
    </source>
</evidence>
<dbReference type="RefSeq" id="WP_248866719.1">
    <property type="nucleotide sequence ID" value="NZ_CP086322.1"/>
</dbReference>
<accession>A0ABY4MHK2</accession>
<proteinExistence type="predicted"/>
<dbReference type="Gene3D" id="3.40.50.12370">
    <property type="match status" value="1"/>
</dbReference>
<protein>
    <submittedName>
        <fullName evidence="2">Universal stress protein</fullName>
    </submittedName>
</protein>
<reference evidence="2" key="1">
    <citation type="submission" date="2021-10" db="EMBL/GenBank/DDBJ databases">
        <title>Streptomyces nigrumlapis sp.nov.,an antimicrobial producing actinobacterium isolated from Black Gobi rocks.</title>
        <authorList>
            <person name="Wen Y."/>
            <person name="Zhang W."/>
            <person name="Liu X.G."/>
        </authorList>
    </citation>
    <scope>NUCLEOTIDE SEQUENCE</scope>
    <source>
        <strain evidence="2">ST13-2-2</strain>
    </source>
</reference>
<organism evidence="2 3">
    <name type="scientific">Streptomyces halobius</name>
    <dbReference type="NCBI Taxonomy" id="2879846"/>
    <lineage>
        <taxon>Bacteria</taxon>
        <taxon>Bacillati</taxon>
        <taxon>Actinomycetota</taxon>
        <taxon>Actinomycetes</taxon>
        <taxon>Kitasatosporales</taxon>
        <taxon>Streptomycetaceae</taxon>
        <taxon>Streptomyces</taxon>
    </lineage>
</organism>